<reference evidence="19" key="1">
    <citation type="submission" date="2016-10" db="EMBL/GenBank/DDBJ databases">
        <authorList>
            <person name="Chevignon G."/>
        </authorList>
    </citation>
    <scope>NUCLEOTIDE SEQUENCE [LARGE SCALE GENOMIC DNA]</scope>
    <source>
        <strain evidence="19">A2C</strain>
    </source>
</reference>
<evidence type="ECO:0000256" key="8">
    <source>
        <dbReference type="ARBA" id="ARBA00034401"/>
    </source>
</evidence>
<dbReference type="SUPFAM" id="SSF53756">
    <property type="entry name" value="UDP-Glycosyltransferase/glycogen phosphorylase"/>
    <property type="match status" value="1"/>
</dbReference>
<comment type="catalytic activity">
    <reaction evidence="9 15">
        <text>lipid IVA (E. coli) + CMP-3-deoxy-beta-D-manno-octulosonate = alpha-Kdo-(2-&gt;6)-lipid IVA (E. coli) + CMP + H(+)</text>
        <dbReference type="Rhea" id="RHEA:28066"/>
        <dbReference type="ChEBI" id="CHEBI:15378"/>
        <dbReference type="ChEBI" id="CHEBI:58603"/>
        <dbReference type="ChEBI" id="CHEBI:60364"/>
        <dbReference type="ChEBI" id="CHEBI:60377"/>
        <dbReference type="ChEBI" id="CHEBI:85987"/>
        <dbReference type="EC" id="2.4.99.12"/>
    </reaction>
</comment>
<organism evidence="18 19">
    <name type="scientific">Candidatus Williamhamiltonella defendens</name>
    <dbReference type="NCBI Taxonomy" id="138072"/>
    <lineage>
        <taxon>Bacteria</taxon>
        <taxon>Pseudomonadati</taxon>
        <taxon>Pseudomonadota</taxon>
        <taxon>Gammaproteobacteria</taxon>
        <taxon>Enterobacterales</taxon>
        <taxon>Enterobacteriaceae</taxon>
        <taxon>aphid secondary symbionts</taxon>
        <taxon>Candidatus Williamhamiltonella</taxon>
    </lineage>
</organism>
<sequence length="429" mass="48469">MWLKLYQGLFYLIQPIIWMRLLLRARFTTAYRKRWSERYGFCKKKVTPGGLVIHSVSVGETIAAIPLVKALQQAYPSLPITMTTMTPTGSERILSDLGSQVHHVYLPYDLPCAIHRFLDTLNPKLFIILETELWPTLITVLYQRKIPLIIANARLSERSAAGYQKIAPLMKSLLERLTLVAVQNEEDGKRFIQLGLKPSQIVVTGSIKFDIHLTPELKMKAVSLSKQWATDRLIWIASSTHEGEETLLLEAQRQLLQKHPDLLLILVPRHPERFSKVVNLVKKSHFNYIKRSSGDFPSSTVQVIIGDTMGELMLLYGIADLAFVGGSLVNHGGHNPLEPAAHAVPIIMGPHTFNFKDICTKLVLAQGLIQIADVASLVKTVDLWLINQNCRHEYGQNAMEVFHQNQGALKHLLSLLKPYLPEPPRDSHR</sequence>
<evidence type="ECO:0000256" key="3">
    <source>
        <dbReference type="ARBA" id="ARBA00006380"/>
    </source>
</evidence>
<dbReference type="GO" id="GO:0043842">
    <property type="term" value="F:Kdo transferase activity"/>
    <property type="evidence" value="ECO:0007669"/>
    <property type="project" value="UniProtKB-EC"/>
</dbReference>
<feature type="site" description="Transition state stabilizer" evidence="14">
    <location>
        <position position="130"/>
    </location>
</feature>
<dbReference type="EC" id="2.4.99.12" evidence="15"/>
<evidence type="ECO:0000256" key="2">
    <source>
        <dbReference type="ARBA" id="ARBA00004713"/>
    </source>
</evidence>
<dbReference type="NCBIfam" id="NF004385">
    <property type="entry name" value="PRK05749.1-1"/>
    <property type="match status" value="1"/>
</dbReference>
<evidence type="ECO:0000256" key="14">
    <source>
        <dbReference type="PIRSR" id="PIRSR639901-2"/>
    </source>
</evidence>
<dbReference type="InterPro" id="IPR007507">
    <property type="entry name" value="Glycos_transf_N"/>
</dbReference>
<keyword evidence="5" id="KW-0997">Cell inner membrane</keyword>
<evidence type="ECO:0000256" key="4">
    <source>
        <dbReference type="ARBA" id="ARBA00019077"/>
    </source>
</evidence>
<evidence type="ECO:0000313" key="18">
    <source>
        <dbReference type="EMBL" id="ATW29454.1"/>
    </source>
</evidence>
<evidence type="ECO:0000256" key="7">
    <source>
        <dbReference type="ARBA" id="ARBA00022968"/>
    </source>
</evidence>
<evidence type="ECO:0000256" key="5">
    <source>
        <dbReference type="ARBA" id="ARBA00022519"/>
    </source>
</evidence>
<name>A0A2D3SYA9_9ENTR</name>
<dbReference type="GO" id="GO:0005886">
    <property type="term" value="C:plasma membrane"/>
    <property type="evidence" value="ECO:0007669"/>
    <property type="project" value="UniProtKB-SubCell"/>
</dbReference>
<dbReference type="Gene3D" id="3.40.50.2000">
    <property type="entry name" value="Glycogen Phosphorylase B"/>
    <property type="match status" value="1"/>
</dbReference>
<dbReference type="GO" id="GO:0009245">
    <property type="term" value="P:lipid A biosynthetic process"/>
    <property type="evidence" value="ECO:0007669"/>
    <property type="project" value="TreeGrafter"/>
</dbReference>
<gene>
    <name evidence="18" type="ORF">BJP41_02820</name>
</gene>
<dbReference type="InterPro" id="IPR039901">
    <property type="entry name" value="Kdotransferase"/>
</dbReference>
<comment type="pathway">
    <text evidence="2 15">Bacterial outer membrane biogenesis; LPS core biosynthesis.</text>
</comment>
<dbReference type="EMBL" id="CP017606">
    <property type="protein sequence ID" value="ATW29454.1"/>
    <property type="molecule type" value="Genomic_DNA"/>
</dbReference>
<dbReference type="Pfam" id="PF00534">
    <property type="entry name" value="Glycos_transf_1"/>
    <property type="match status" value="1"/>
</dbReference>
<dbReference type="NCBIfam" id="NF004388">
    <property type="entry name" value="PRK05749.1-4"/>
    <property type="match status" value="1"/>
</dbReference>
<dbReference type="InterPro" id="IPR001296">
    <property type="entry name" value="Glyco_trans_1"/>
</dbReference>
<protein>
    <recommendedName>
        <fullName evidence="4 15">3-deoxy-D-manno-octulosonic acid transferase</fullName>
        <shortName evidence="15">Kdo transferase</shortName>
        <ecNumber evidence="15">2.4.99.12</ecNumber>
    </recommendedName>
    <alternativeName>
        <fullName evidence="15">Lipid IV(A) 3-deoxy-D-manno-octulosonic acid transferase</fullName>
    </alternativeName>
</protein>
<dbReference type="PANTHER" id="PTHR42755">
    <property type="entry name" value="3-DEOXY-MANNO-OCTULOSONATE CYTIDYLYLTRANSFERASE"/>
    <property type="match status" value="1"/>
</dbReference>
<reference evidence="19" key="2">
    <citation type="submission" date="2017-11" db="EMBL/GenBank/DDBJ databases">
        <title>PacBio sequencing of new strain of the secondary endosymbiont Candidatus Hamiltonella defensa.</title>
        <authorList>
            <person name="Strand M.R."/>
            <person name="Oliver K."/>
        </authorList>
    </citation>
    <scope>NUCLEOTIDE SEQUENCE [LARGE SCALE GENOMIC DNA]</scope>
    <source>
        <strain evidence="19">A2C</strain>
    </source>
</reference>
<feature type="site" description="Transition state stabilizer" evidence="14">
    <location>
        <position position="208"/>
    </location>
</feature>
<evidence type="ECO:0000256" key="15">
    <source>
        <dbReference type="RuleBase" id="RU365103"/>
    </source>
</evidence>
<accession>A0A2D3SYA9</accession>
<dbReference type="GO" id="GO:0009244">
    <property type="term" value="P:lipopolysaccharide core region biosynthetic process"/>
    <property type="evidence" value="ECO:0007669"/>
    <property type="project" value="UniProtKB-UniRule"/>
</dbReference>
<keyword evidence="6 15" id="KW-0808">Transferase</keyword>
<evidence type="ECO:0000256" key="11">
    <source>
        <dbReference type="ARBA" id="ARBA00060558"/>
    </source>
</evidence>
<comment type="subcellular location">
    <subcellularLocation>
        <location evidence="1">Cell inner membrane</location>
        <topology evidence="1">Single-pass membrane protein</topology>
        <orientation evidence="1">Cytoplasmic side</orientation>
    </subcellularLocation>
    <subcellularLocation>
        <location evidence="15">Cell membrane</location>
    </subcellularLocation>
</comment>
<evidence type="ECO:0000259" key="17">
    <source>
        <dbReference type="Pfam" id="PF04413"/>
    </source>
</evidence>
<evidence type="ECO:0000259" key="16">
    <source>
        <dbReference type="Pfam" id="PF00534"/>
    </source>
</evidence>
<keyword evidence="15" id="KW-1003">Cell membrane</keyword>
<evidence type="ECO:0000256" key="10">
    <source>
        <dbReference type="ARBA" id="ARBA00059802"/>
    </source>
</evidence>
<comment type="function">
    <text evidence="15">Involved in lipopolysaccharide (LPS) biosynthesis. Catalyzes the transfer of 3-deoxy-D-manno-octulosonate (Kdo) residue(s) from CMP-Kdo to lipid IV(A), the tetraacyldisaccharide-1,4'-bisphosphate precursor of lipid A.</text>
</comment>
<evidence type="ECO:0000256" key="13">
    <source>
        <dbReference type="PIRSR" id="PIRSR639901-1"/>
    </source>
</evidence>
<dbReference type="OMA" id="FIKYEFW"/>
<evidence type="ECO:0000256" key="6">
    <source>
        <dbReference type="ARBA" id="ARBA00022679"/>
    </source>
</evidence>
<keyword evidence="7" id="KW-0735">Signal-anchor</keyword>
<dbReference type="Pfam" id="PF04413">
    <property type="entry name" value="Glycos_transf_N"/>
    <property type="match status" value="1"/>
</dbReference>
<feature type="active site" description="Proton acceptor" evidence="13">
    <location>
        <position position="60"/>
    </location>
</feature>
<dbReference type="FunFam" id="3.40.50.11720:FF:000001">
    <property type="entry name" value="3-deoxy-D-manno-octulosonic acid transferase"/>
    <property type="match status" value="1"/>
</dbReference>
<evidence type="ECO:0000256" key="12">
    <source>
        <dbReference type="ARBA" id="ARBA00060660"/>
    </source>
</evidence>
<comment type="similarity">
    <text evidence="3">Belongs to the glycosyltransferase group 1 family. Glycosyltransferase 30 subfamily.</text>
</comment>
<proteinExistence type="inferred from homology"/>
<dbReference type="Proteomes" id="UP000230008">
    <property type="component" value="Chromosome"/>
</dbReference>
<keyword evidence="15" id="KW-0448">Lipopolysaccharide biosynthesis</keyword>
<dbReference type="AlphaFoldDB" id="A0A2D3SYA9"/>
<keyword evidence="5" id="KW-0472">Membrane</keyword>
<evidence type="ECO:0000313" key="19">
    <source>
        <dbReference type="Proteomes" id="UP000230008"/>
    </source>
</evidence>
<dbReference type="PANTHER" id="PTHR42755:SF1">
    <property type="entry name" value="3-DEOXY-D-MANNO-OCTULOSONIC ACID TRANSFERASE, MITOCHONDRIAL-RELATED"/>
    <property type="match status" value="1"/>
</dbReference>
<dbReference type="InterPro" id="IPR038107">
    <property type="entry name" value="Glycos_transf_N_sf"/>
</dbReference>
<dbReference type="UniPathway" id="UPA00958"/>
<dbReference type="GeneID" id="66261397"/>
<comment type="pathway">
    <text evidence="12">Glycolipid biosynthesis; KDO(2)-lipid A biosynthesis; KDO(2)-lipid A from CMP-3-deoxy-D-manno-octulosonate and lipid IV(A): step 2/4.</text>
</comment>
<feature type="domain" description="Glycosyl transferase family 1" evidence="16">
    <location>
        <begin position="239"/>
        <end position="399"/>
    </location>
</feature>
<evidence type="ECO:0000256" key="9">
    <source>
        <dbReference type="ARBA" id="ARBA00049183"/>
    </source>
</evidence>
<dbReference type="FunFam" id="3.40.50.2000:FF:000032">
    <property type="entry name" value="3-deoxy-D-manno-octulosonic acid transferase"/>
    <property type="match status" value="1"/>
</dbReference>
<feature type="domain" description="3-deoxy-D-manno-octulosonic-acid transferase N-terminal" evidence="17">
    <location>
        <begin position="33"/>
        <end position="211"/>
    </location>
</feature>
<comment type="catalytic activity">
    <reaction evidence="8">
        <text>alpha-Kdo-(2-&gt;6)-lipid IVA (E. coli) + CMP-3-deoxy-beta-D-manno-octulosonate = alpha-Kdo-(2-&gt;4)-alpha-Kdo-(2-&gt;6)-lipid IVA (E. coli) + CMP + H(+)</text>
        <dbReference type="Rhea" id="RHEA:28062"/>
        <dbReference type="ChEBI" id="CHEBI:15378"/>
        <dbReference type="ChEBI" id="CHEBI:60364"/>
        <dbReference type="ChEBI" id="CHEBI:60365"/>
        <dbReference type="ChEBI" id="CHEBI:60377"/>
        <dbReference type="ChEBI" id="CHEBI:85987"/>
        <dbReference type="EC" id="2.4.99.13"/>
    </reaction>
</comment>
<keyword evidence="7" id="KW-0812">Transmembrane</keyword>
<comment type="function">
    <text evidence="10">Involved in lipopolysaccharide (LPS) biosynthesis. Catalyzes the transfer of two 3-deoxy-D-manno-octulosonate (Kdo) residues from CMP-Kdo to lipid IV(A), the tetraacyldisaccharide-1,4'-bisphosphate precursor of lipid A.</text>
</comment>
<comment type="pathway">
    <text evidence="11">Glycolipid biosynthesis; KDO(2)-lipid A biosynthesis; KDO(2)-lipid A from CMP-3-deoxy-D-manno-octulosonate and lipid IV(A): step 1/4.</text>
</comment>
<dbReference type="RefSeq" id="WP_015874169.1">
    <property type="nucleotide sequence ID" value="NZ_CADIJH010000001.1"/>
</dbReference>
<evidence type="ECO:0000256" key="1">
    <source>
        <dbReference type="ARBA" id="ARBA00004388"/>
    </source>
</evidence>
<dbReference type="Gene3D" id="3.40.50.11720">
    <property type="entry name" value="3-Deoxy-D-manno-octulosonic-acid transferase, N-terminal domain"/>
    <property type="match status" value="1"/>
</dbReference>